<evidence type="ECO:0000259" key="3">
    <source>
        <dbReference type="Pfam" id="PF13529"/>
    </source>
</evidence>
<dbReference type="Proteomes" id="UP000070383">
    <property type="component" value="Unassembled WGS sequence"/>
</dbReference>
<dbReference type="OrthoDB" id="3186156at2"/>
<feature type="chain" id="PRO_5007456893" evidence="2">
    <location>
        <begin position="25"/>
        <end position="587"/>
    </location>
</feature>
<keyword evidence="2" id="KW-0732">Signal</keyword>
<dbReference type="Gene3D" id="2.10.270.10">
    <property type="entry name" value="Cholin Binding"/>
    <property type="match status" value="4"/>
</dbReference>
<protein>
    <submittedName>
        <fullName evidence="4">Cell wall-binding repeat protein</fullName>
    </submittedName>
</protein>
<organism evidence="4 5">
    <name type="scientific">Anaerococcus tetradius</name>
    <dbReference type="NCBI Taxonomy" id="33036"/>
    <lineage>
        <taxon>Bacteria</taxon>
        <taxon>Bacillati</taxon>
        <taxon>Bacillota</taxon>
        <taxon>Tissierellia</taxon>
        <taxon>Tissierellales</taxon>
        <taxon>Peptoniphilaceae</taxon>
        <taxon>Anaerococcus</taxon>
    </lineage>
</organism>
<evidence type="ECO:0000313" key="5">
    <source>
        <dbReference type="Proteomes" id="UP000070383"/>
    </source>
</evidence>
<dbReference type="RefSeq" id="WP_060929245.1">
    <property type="nucleotide sequence ID" value="NZ_CAMPUE010000005.1"/>
</dbReference>
<evidence type="ECO:0000256" key="2">
    <source>
        <dbReference type="SAM" id="SignalP"/>
    </source>
</evidence>
<feature type="domain" description="Peptidase C39-like" evidence="3">
    <location>
        <begin position="433"/>
        <end position="560"/>
    </location>
</feature>
<feature type="signal peptide" evidence="2">
    <location>
        <begin position="1"/>
        <end position="24"/>
    </location>
</feature>
<feature type="compositionally biased region" description="Basic and acidic residues" evidence="1">
    <location>
        <begin position="48"/>
        <end position="71"/>
    </location>
</feature>
<sequence>MNNKKIIALLICLSSFTSLSPSFADGGKKLEEDLYQESLYNESIDNVGGDKDEANIEKDNPSEDVKETPSEKVIDEGEIRKILKEIKEEDPISYEQEEEIEEISKDPKTNTGDTSSLPIVYYDTSDIDEIFKENKQTADEKIKVSGDYKLINKDKTTYLYDKEGKKLSGKRELSGKSYYFDKDKGLVKESEVIADGGKFAANSSGELTLVEKSKPGWIDLEGRSYFFQNDGKLARGLYDTGTDRYFFDKETGAMARSEINKKGFDRIYSEANGIAHYIGWDYSKGKLGYFNEDGTYTKGLRTIDGITYGFDENGKIFNRQYKKFGNQWYYFNKYGEASKHSGKFAKGWVGDRYYFSDGKPAEGLQKIGGVTYIFDELTKETMTNTTKVINFNRYKLDSHGRATFIGKIDTRQAVMGTRGLFKPGFSQYLNRKTPYFTQKDPRWANRRFSNGTFSGYGCGPTAMAMVLSRELHRNDIYPTNTAIDANDYENDGTEWQYFIENPRMYGLNSYDVPVNKKAFIQALETGTMVVRVGPGYFINGGHFMVIDSYKDGYFLINDPYYSDKNTREKHTFDRLKAEVTVAWIIKK</sequence>
<comment type="caution">
    <text evidence="4">The sequence shown here is derived from an EMBL/GenBank/DDBJ whole genome shotgun (WGS) entry which is preliminary data.</text>
</comment>
<dbReference type="InterPro" id="IPR039564">
    <property type="entry name" value="Peptidase_C39-like"/>
</dbReference>
<name>A0A133KFQ9_9FIRM</name>
<dbReference type="Gene3D" id="3.90.70.10">
    <property type="entry name" value="Cysteine proteinases"/>
    <property type="match status" value="1"/>
</dbReference>
<dbReference type="SUPFAM" id="SSF69360">
    <property type="entry name" value="Cell wall binding repeat"/>
    <property type="match status" value="1"/>
</dbReference>
<reference evidence="5" key="1">
    <citation type="submission" date="2016-01" db="EMBL/GenBank/DDBJ databases">
        <authorList>
            <person name="Mitreva M."/>
            <person name="Pepin K.H."/>
            <person name="Mihindukulasuriya K.A."/>
            <person name="Fulton R."/>
            <person name="Fronick C."/>
            <person name="O'Laughlin M."/>
            <person name="Miner T."/>
            <person name="Herter B."/>
            <person name="Rosa B.A."/>
            <person name="Cordes M."/>
            <person name="Tomlinson C."/>
            <person name="Wollam A."/>
            <person name="Palsikar V.B."/>
            <person name="Mardis E.R."/>
            <person name="Wilson R.K."/>
        </authorList>
    </citation>
    <scope>NUCLEOTIDE SEQUENCE [LARGE SCALE GENOMIC DNA]</scope>
    <source>
        <strain evidence="5">MJR8151</strain>
    </source>
</reference>
<evidence type="ECO:0000256" key="1">
    <source>
        <dbReference type="SAM" id="MobiDB-lite"/>
    </source>
</evidence>
<dbReference type="PATRIC" id="fig|33036.3.peg.759"/>
<dbReference type="STRING" id="33036.HMPREF3200_00764"/>
<dbReference type="EMBL" id="LRPM01000026">
    <property type="protein sequence ID" value="KWZ78402.1"/>
    <property type="molecule type" value="Genomic_DNA"/>
</dbReference>
<proteinExistence type="predicted"/>
<dbReference type="Pfam" id="PF13529">
    <property type="entry name" value="Peptidase_C39_2"/>
    <property type="match status" value="1"/>
</dbReference>
<keyword evidence="5" id="KW-1185">Reference proteome</keyword>
<evidence type="ECO:0000313" key="4">
    <source>
        <dbReference type="EMBL" id="KWZ78402.1"/>
    </source>
</evidence>
<accession>A0A133KFQ9</accession>
<gene>
    <name evidence="4" type="ORF">HMPREF3200_00764</name>
</gene>
<feature type="region of interest" description="Disordered" evidence="1">
    <location>
        <begin position="93"/>
        <end position="117"/>
    </location>
</feature>
<feature type="region of interest" description="Disordered" evidence="1">
    <location>
        <begin position="41"/>
        <end position="71"/>
    </location>
</feature>
<dbReference type="AlphaFoldDB" id="A0A133KFQ9"/>